<protein>
    <submittedName>
        <fullName evidence="1">Uncharacterized protein</fullName>
    </submittedName>
</protein>
<dbReference type="EMBL" id="MDYQ01000207">
    <property type="protein sequence ID" value="PRP78775.1"/>
    <property type="molecule type" value="Genomic_DNA"/>
</dbReference>
<reference evidence="1 2" key="1">
    <citation type="journal article" date="2018" name="Genome Biol. Evol.">
        <title>Multiple Roots of Fruiting Body Formation in Amoebozoa.</title>
        <authorList>
            <person name="Hillmann F."/>
            <person name="Forbes G."/>
            <person name="Novohradska S."/>
            <person name="Ferling I."/>
            <person name="Riege K."/>
            <person name="Groth M."/>
            <person name="Westermann M."/>
            <person name="Marz M."/>
            <person name="Spaller T."/>
            <person name="Winckler T."/>
            <person name="Schaap P."/>
            <person name="Glockner G."/>
        </authorList>
    </citation>
    <scope>NUCLEOTIDE SEQUENCE [LARGE SCALE GENOMIC DNA]</scope>
    <source>
        <strain evidence="1 2">Jena</strain>
    </source>
</reference>
<accession>A0A2P6N492</accession>
<proteinExistence type="predicted"/>
<name>A0A2P6N492_9EUKA</name>
<organism evidence="1 2">
    <name type="scientific">Planoprotostelium fungivorum</name>
    <dbReference type="NCBI Taxonomy" id="1890364"/>
    <lineage>
        <taxon>Eukaryota</taxon>
        <taxon>Amoebozoa</taxon>
        <taxon>Evosea</taxon>
        <taxon>Variosea</taxon>
        <taxon>Cavosteliida</taxon>
        <taxon>Cavosteliaceae</taxon>
        <taxon>Planoprotostelium</taxon>
    </lineage>
</organism>
<keyword evidence="2" id="KW-1185">Reference proteome</keyword>
<evidence type="ECO:0000313" key="2">
    <source>
        <dbReference type="Proteomes" id="UP000241769"/>
    </source>
</evidence>
<dbReference type="InParanoid" id="A0A2P6N492"/>
<sequence>MLNSSAFLRWLQQSTLSPKFIQSSCYVRRIGKCYVKCTVSVGQETRRVRSSVKKYRRWVVSLGPYSPDDAEIKSHLSRLTVRHSYSDTPLCVSAMLAQSHARIHREQRQPTLYGNMYANTNSYTPASQQWTAVDPAMANQFVNNKLTQTRGGSQVLETQQPVKPGIGGKISNLVHRAEERFSGNANSRFALFGLAEPLLAEYRGKTSYGQTNRLGGWIYITQNHFGWISHTDSQNRVVKTLLPWSNVVNIVPTSRIRGPGKTYQFAPITAQGAAPEGFQIFTRDNLIYQFFGFKKNMESIFNLFNNVWLGRHTTPGFVSGMHAGGFHTGVYNRGLSTTSYAQPAMTTTTPLYNRGVTSGTTYSTPVSTTTYSSVPVAGAFPHHQHASVYNQPSVSSTAYAQPAVYGTSGHTAGYSGTSLNRAYVQPTTTTYTSAPMYVQPTTLSQTGLAGNSYQTGLAGTSYPVSHSNLAGTSYQTGLAGTSYPVSQGGLASQGGLTNQLLAKEGFVQPTTGMALGQTAPATKYGL</sequence>
<dbReference type="Proteomes" id="UP000241769">
    <property type="component" value="Unassembled WGS sequence"/>
</dbReference>
<dbReference type="AlphaFoldDB" id="A0A2P6N492"/>
<comment type="caution">
    <text evidence="1">The sequence shown here is derived from an EMBL/GenBank/DDBJ whole genome shotgun (WGS) entry which is preliminary data.</text>
</comment>
<evidence type="ECO:0000313" key="1">
    <source>
        <dbReference type="EMBL" id="PRP78775.1"/>
    </source>
</evidence>
<gene>
    <name evidence="1" type="ORF">PROFUN_00948</name>
</gene>